<feature type="region of interest" description="Disordered" evidence="1">
    <location>
        <begin position="52"/>
        <end position="104"/>
    </location>
</feature>
<evidence type="ECO:0000256" key="1">
    <source>
        <dbReference type="SAM" id="MobiDB-lite"/>
    </source>
</evidence>
<gene>
    <name evidence="3" type="ORF">g.24093</name>
    <name evidence="2" type="ORF">g.24095</name>
</gene>
<feature type="non-terminal residue" evidence="3">
    <location>
        <position position="1"/>
    </location>
</feature>
<evidence type="ECO:0000313" key="3">
    <source>
        <dbReference type="EMBL" id="JAT21622.1"/>
    </source>
</evidence>
<sequence>PVSGSQSVQHCFLFNVTLVEASKATRDLHTRHGMHLNRTGKLWLVSKICEAAREKADSPSPPSEEPSNSEQPATVDNTPGSPQQSAVPGSTAGNLPMAVQHLMT</sequence>
<feature type="compositionally biased region" description="Polar residues" evidence="1">
    <location>
        <begin position="74"/>
        <end position="93"/>
    </location>
</feature>
<dbReference type="EMBL" id="GEBQ01018355">
    <property type="protein sequence ID" value="JAT21622.1"/>
    <property type="molecule type" value="Transcribed_RNA"/>
</dbReference>
<proteinExistence type="predicted"/>
<organism evidence="3">
    <name type="scientific">Graphocephala atropunctata</name>
    <dbReference type="NCBI Taxonomy" id="36148"/>
    <lineage>
        <taxon>Eukaryota</taxon>
        <taxon>Metazoa</taxon>
        <taxon>Ecdysozoa</taxon>
        <taxon>Arthropoda</taxon>
        <taxon>Hexapoda</taxon>
        <taxon>Insecta</taxon>
        <taxon>Pterygota</taxon>
        <taxon>Neoptera</taxon>
        <taxon>Paraneoptera</taxon>
        <taxon>Hemiptera</taxon>
        <taxon>Auchenorrhyncha</taxon>
        <taxon>Membracoidea</taxon>
        <taxon>Cicadellidae</taxon>
        <taxon>Cicadellinae</taxon>
        <taxon>Cicadellini</taxon>
        <taxon>Graphocephala</taxon>
    </lineage>
</organism>
<evidence type="ECO:0000313" key="2">
    <source>
        <dbReference type="EMBL" id="JAT11505.1"/>
    </source>
</evidence>
<dbReference type="AlphaFoldDB" id="A0A1B6LD34"/>
<protein>
    <submittedName>
        <fullName evidence="3">Uncharacterized protein</fullName>
    </submittedName>
</protein>
<reference evidence="3" key="1">
    <citation type="submission" date="2015-11" db="EMBL/GenBank/DDBJ databases">
        <title>De novo transcriptome assembly of four potential Pierce s Disease insect vectors from Arizona vineyards.</title>
        <authorList>
            <person name="Tassone E.E."/>
        </authorList>
    </citation>
    <scope>NUCLEOTIDE SEQUENCE</scope>
</reference>
<dbReference type="EMBL" id="GEBQ01028472">
    <property type="protein sequence ID" value="JAT11505.1"/>
    <property type="molecule type" value="Transcribed_RNA"/>
</dbReference>
<accession>A0A1B6LD34</accession>
<name>A0A1B6LD34_9HEMI</name>